<protein>
    <submittedName>
        <fullName evidence="2">Uncharacterized protein</fullName>
    </submittedName>
</protein>
<accession>A0AB38E471</accession>
<gene>
    <name evidence="1" type="ORF">XAP6984_660005</name>
    <name evidence="2" type="ORF">XAP7430_630005</name>
</gene>
<keyword evidence="4" id="KW-1185">Reference proteome</keyword>
<dbReference type="Proteomes" id="UP000234181">
    <property type="component" value="Unassembled WGS sequence"/>
</dbReference>
<reference evidence="3 4" key="1">
    <citation type="submission" date="2017-10" db="EMBL/GenBank/DDBJ databases">
        <authorList>
            <person name="Regsiter A."/>
            <person name="William W."/>
        </authorList>
    </citation>
    <scope>NUCLEOTIDE SEQUENCE [LARGE SCALE GENOMIC DNA]</scope>
    <source>
        <strain evidence="1 4">CFBP6984</strain>
        <strain evidence="2 3">CFBP7430</strain>
    </source>
</reference>
<dbReference type="Proteomes" id="UP000234166">
    <property type="component" value="Unassembled WGS sequence"/>
</dbReference>
<dbReference type="EMBL" id="OCYT01000124">
    <property type="protein sequence ID" value="SON85408.1"/>
    <property type="molecule type" value="Genomic_DNA"/>
</dbReference>
<comment type="caution">
    <text evidence="2">The sequence shown here is derived from an EMBL/GenBank/DDBJ whole genome shotgun (WGS) entry which is preliminary data.</text>
</comment>
<evidence type="ECO:0000313" key="2">
    <source>
        <dbReference type="EMBL" id="SON91722.1"/>
    </source>
</evidence>
<organism evidence="2 3">
    <name type="scientific">Xanthomonas campestris pv. phaseoli</name>
    <dbReference type="NCBI Taxonomy" id="317013"/>
    <lineage>
        <taxon>Bacteria</taxon>
        <taxon>Pseudomonadati</taxon>
        <taxon>Pseudomonadota</taxon>
        <taxon>Gammaproteobacteria</taxon>
        <taxon>Lysobacterales</taxon>
        <taxon>Lysobacteraceae</taxon>
        <taxon>Xanthomonas</taxon>
    </lineage>
</organism>
<evidence type="ECO:0000313" key="4">
    <source>
        <dbReference type="Proteomes" id="UP000234181"/>
    </source>
</evidence>
<proteinExistence type="predicted"/>
<sequence length="243" mass="26777">MQRTISEQLFETFCAHHRLDCQRIAETSSRTPDYHVWFGSTLVAVEIKQIESDRGIDPDGVWSRTIGWHVRQKIVEARGQLRAAAGAGVPAVLLIYNTVDPFQLFGTEQHDFLSAMYGELTVRVDTSGRAASGPFHGRNAALRENFNTSFSGVGHLRETCSGAEVIIYENVFAAHPLPFGDIPDCITAVRVELNRTDLHHADRSNCVRARPGATGVPGKASSRPGALLRLREVRPQTHPAVRA</sequence>
<name>A0AB38E471_XANCH</name>
<evidence type="ECO:0000313" key="3">
    <source>
        <dbReference type="Proteomes" id="UP000234166"/>
    </source>
</evidence>
<dbReference type="AlphaFoldDB" id="A0AB38E471"/>
<evidence type="ECO:0000313" key="1">
    <source>
        <dbReference type="EMBL" id="SON85408.1"/>
    </source>
</evidence>
<dbReference type="EMBL" id="OCYS01000120">
    <property type="protein sequence ID" value="SON91722.1"/>
    <property type="molecule type" value="Genomic_DNA"/>
</dbReference>